<dbReference type="Proteomes" id="UP001151760">
    <property type="component" value="Unassembled WGS sequence"/>
</dbReference>
<keyword evidence="3" id="KW-1185">Reference proteome</keyword>
<feature type="compositionally biased region" description="Basic and acidic residues" evidence="1">
    <location>
        <begin position="220"/>
        <end position="252"/>
    </location>
</feature>
<protein>
    <submittedName>
        <fullName evidence="2">Uncharacterized protein</fullName>
    </submittedName>
</protein>
<accession>A0ABQ5AKI2</accession>
<organism evidence="2 3">
    <name type="scientific">Tanacetum coccineum</name>
    <dbReference type="NCBI Taxonomy" id="301880"/>
    <lineage>
        <taxon>Eukaryota</taxon>
        <taxon>Viridiplantae</taxon>
        <taxon>Streptophyta</taxon>
        <taxon>Embryophyta</taxon>
        <taxon>Tracheophyta</taxon>
        <taxon>Spermatophyta</taxon>
        <taxon>Magnoliopsida</taxon>
        <taxon>eudicotyledons</taxon>
        <taxon>Gunneridae</taxon>
        <taxon>Pentapetalae</taxon>
        <taxon>asterids</taxon>
        <taxon>campanulids</taxon>
        <taxon>Asterales</taxon>
        <taxon>Asteraceae</taxon>
        <taxon>Asteroideae</taxon>
        <taxon>Anthemideae</taxon>
        <taxon>Anthemidinae</taxon>
        <taxon>Tanacetum</taxon>
    </lineage>
</organism>
<proteinExistence type="predicted"/>
<reference evidence="2" key="2">
    <citation type="submission" date="2022-01" db="EMBL/GenBank/DDBJ databases">
        <authorList>
            <person name="Yamashiro T."/>
            <person name="Shiraishi A."/>
            <person name="Satake H."/>
            <person name="Nakayama K."/>
        </authorList>
    </citation>
    <scope>NUCLEOTIDE SEQUENCE</scope>
</reference>
<evidence type="ECO:0000313" key="2">
    <source>
        <dbReference type="EMBL" id="GJT01449.1"/>
    </source>
</evidence>
<feature type="region of interest" description="Disordered" evidence="1">
    <location>
        <begin position="205"/>
        <end position="263"/>
    </location>
</feature>
<gene>
    <name evidence="2" type="ORF">Tco_0822618</name>
</gene>
<comment type="caution">
    <text evidence="2">The sequence shown here is derived from an EMBL/GenBank/DDBJ whole genome shotgun (WGS) entry which is preliminary data.</text>
</comment>
<reference evidence="2" key="1">
    <citation type="journal article" date="2022" name="Int. J. Mol. Sci.">
        <title>Draft Genome of Tanacetum Coccineum: Genomic Comparison of Closely Related Tanacetum-Family Plants.</title>
        <authorList>
            <person name="Yamashiro T."/>
            <person name="Shiraishi A."/>
            <person name="Nakayama K."/>
            <person name="Satake H."/>
        </authorList>
    </citation>
    <scope>NUCLEOTIDE SEQUENCE</scope>
</reference>
<sequence>MDKCKTRLGYNAAPPPYTRNFMPPKSNLVYPSLDDFVDVNESVSEFVVESLLLRLMNLRLLGKKMEPQLLRIGYLIVNIVKGTRANNARPKAVISVVKGNKGNAVKASACWVWRPKHKVLDHGNPQQDLKNKGVIDSGCSRHITGNRSYLTDYEEIDGRFVAFGVIPKEENYSGKSTNKDCKARVETIPGKDYILLPLWPQDPKLFSSSKDSPDAGFKPSGEEEKKDAEDLENKDSEVPSTEEPRVNQEKDANINSTNNINNVSPTVNAACIEDNVVDENIVYGYADDPNMPNLEEII</sequence>
<feature type="compositionally biased region" description="Low complexity" evidence="1">
    <location>
        <begin position="253"/>
        <end position="263"/>
    </location>
</feature>
<evidence type="ECO:0000313" key="3">
    <source>
        <dbReference type="Proteomes" id="UP001151760"/>
    </source>
</evidence>
<evidence type="ECO:0000256" key="1">
    <source>
        <dbReference type="SAM" id="MobiDB-lite"/>
    </source>
</evidence>
<name>A0ABQ5AKI2_9ASTR</name>
<dbReference type="EMBL" id="BQNB010012272">
    <property type="protein sequence ID" value="GJT01449.1"/>
    <property type="molecule type" value="Genomic_DNA"/>
</dbReference>